<accession>A0AAV4IIP1</accession>
<keyword evidence="1" id="KW-0175">Coiled coil</keyword>
<organism evidence="3 4">
    <name type="scientific">Elysia marginata</name>
    <dbReference type="NCBI Taxonomy" id="1093978"/>
    <lineage>
        <taxon>Eukaryota</taxon>
        <taxon>Metazoa</taxon>
        <taxon>Spiralia</taxon>
        <taxon>Lophotrochozoa</taxon>
        <taxon>Mollusca</taxon>
        <taxon>Gastropoda</taxon>
        <taxon>Heterobranchia</taxon>
        <taxon>Euthyneura</taxon>
        <taxon>Panpulmonata</taxon>
        <taxon>Sacoglossa</taxon>
        <taxon>Placobranchoidea</taxon>
        <taxon>Plakobranchidae</taxon>
        <taxon>Elysia</taxon>
    </lineage>
</organism>
<reference evidence="3 4" key="1">
    <citation type="journal article" date="2021" name="Elife">
        <title>Chloroplast acquisition without the gene transfer in kleptoplastic sea slugs, Plakobranchus ocellatus.</title>
        <authorList>
            <person name="Maeda T."/>
            <person name="Takahashi S."/>
            <person name="Yoshida T."/>
            <person name="Shimamura S."/>
            <person name="Takaki Y."/>
            <person name="Nagai Y."/>
            <person name="Toyoda A."/>
            <person name="Suzuki Y."/>
            <person name="Arimoto A."/>
            <person name="Ishii H."/>
            <person name="Satoh N."/>
            <person name="Nishiyama T."/>
            <person name="Hasebe M."/>
            <person name="Maruyama T."/>
            <person name="Minagawa J."/>
            <person name="Obokata J."/>
            <person name="Shigenobu S."/>
        </authorList>
    </citation>
    <scope>NUCLEOTIDE SEQUENCE [LARGE SCALE GENOMIC DNA]</scope>
</reference>
<feature type="region of interest" description="Disordered" evidence="2">
    <location>
        <begin position="214"/>
        <end position="252"/>
    </location>
</feature>
<dbReference type="InterPro" id="IPR004244">
    <property type="entry name" value="Transposase_22"/>
</dbReference>
<feature type="compositionally biased region" description="Basic and acidic residues" evidence="2">
    <location>
        <begin position="239"/>
        <end position="252"/>
    </location>
</feature>
<proteinExistence type="predicted"/>
<evidence type="ECO:0000256" key="2">
    <source>
        <dbReference type="SAM" id="MobiDB-lite"/>
    </source>
</evidence>
<dbReference type="PANTHER" id="PTHR11505">
    <property type="entry name" value="L1 TRANSPOSABLE ELEMENT-RELATED"/>
    <property type="match status" value="1"/>
</dbReference>
<name>A0AAV4IIP1_9GAST</name>
<gene>
    <name evidence="3" type="ORF">ElyMa_006599200</name>
</gene>
<evidence type="ECO:0000313" key="3">
    <source>
        <dbReference type="EMBL" id="GFS08591.1"/>
    </source>
</evidence>
<feature type="coiled-coil region" evidence="1">
    <location>
        <begin position="25"/>
        <end position="59"/>
    </location>
</feature>
<keyword evidence="4" id="KW-1185">Reference proteome</keyword>
<comment type="caution">
    <text evidence="3">The sequence shown here is derived from an EMBL/GenBank/DDBJ whole genome shotgun (WGS) entry which is preliminary data.</text>
</comment>
<evidence type="ECO:0000256" key="1">
    <source>
        <dbReference type="SAM" id="Coils"/>
    </source>
</evidence>
<dbReference type="AlphaFoldDB" id="A0AAV4IIP1"/>
<dbReference type="Gene3D" id="3.30.70.1820">
    <property type="entry name" value="L1 transposable element, RRM domain"/>
    <property type="match status" value="1"/>
</dbReference>
<dbReference type="Proteomes" id="UP000762676">
    <property type="component" value="Unassembled WGS sequence"/>
</dbReference>
<sequence>MNDVTGLASVLKELKEFRKYSEQAFTDFKNELNDVKAKMAELEVNVKDVKQDVEDVRGQQEIQRQDIDVIQEELVCTTERIKLCEDSVEKLERYSRRENLLLYGIPENRDDNAAACKDAVLDLFSEIMPENVWSKRDIVRAHRVGAKQSSAQRPIIVRLHHHDDKLAVLEKRIALKEKGIGVANDLTYNQRRQLRELREQGQRGYFKNGQLVIEETPTTPATYVDAGKQKPSPRSSPEAGRRAGPREADISV</sequence>
<evidence type="ECO:0000313" key="4">
    <source>
        <dbReference type="Proteomes" id="UP000762676"/>
    </source>
</evidence>
<protein>
    <submittedName>
        <fullName evidence="3">SH3 domain protein</fullName>
    </submittedName>
</protein>
<dbReference type="EMBL" id="BMAT01013258">
    <property type="protein sequence ID" value="GFS08591.1"/>
    <property type="molecule type" value="Genomic_DNA"/>
</dbReference>